<evidence type="ECO:0000313" key="6">
    <source>
        <dbReference type="EMBL" id="TRV18435.1"/>
    </source>
</evidence>
<dbReference type="PANTHER" id="PTHR30537:SF3">
    <property type="entry name" value="TRANSCRIPTIONAL REGULATORY PROTEIN"/>
    <property type="match status" value="1"/>
</dbReference>
<evidence type="ECO:0000256" key="1">
    <source>
        <dbReference type="ARBA" id="ARBA00009437"/>
    </source>
</evidence>
<dbReference type="SUPFAM" id="SSF53850">
    <property type="entry name" value="Periplasmic binding protein-like II"/>
    <property type="match status" value="1"/>
</dbReference>
<sequence>MTKDDDASINQWDLIRAFLALERQGDYGIAAELEGIDDSTLRRRIRALEQHMGRSLFVRTEQGWKVAADQHDLVQAAQRMEDSARAFSRTRKENTGVIRLTILDAFAIRFATVFNEFRERYPGIVLNITTETHFVDLEKDQVDIAIRLARPMQSMGSVRIRKLGSVSVNAYASQSYLERIAACGLPPDQVRHRQLAMNLKFSQNDHNFRYGEINFSDFEVNGDVVTWSDSFLLLAQLCELGQGVVIMPEMLAREYPTLRTVSDTRPDLQAELWMISRFDLRATWQRDLADMIAAEVKREAGSWESSLSATDVRSNLFKR</sequence>
<comment type="similarity">
    <text evidence="1">Belongs to the LysR transcriptional regulatory family.</text>
</comment>
<dbReference type="GO" id="GO:0043565">
    <property type="term" value="F:sequence-specific DNA binding"/>
    <property type="evidence" value="ECO:0007669"/>
    <property type="project" value="TreeGrafter"/>
</dbReference>
<organism evidence="6 7">
    <name type="scientific">Microcystis wesenbergii Mw_MB_S_20031200_S109D</name>
    <dbReference type="NCBI Taxonomy" id="2486241"/>
    <lineage>
        <taxon>Bacteria</taxon>
        <taxon>Bacillati</taxon>
        <taxon>Cyanobacteriota</taxon>
        <taxon>Cyanophyceae</taxon>
        <taxon>Oscillatoriophycideae</taxon>
        <taxon>Chroococcales</taxon>
        <taxon>Microcystaceae</taxon>
        <taxon>Microcystis</taxon>
    </lineage>
</organism>
<dbReference type="Pfam" id="PF03466">
    <property type="entry name" value="LysR_substrate"/>
    <property type="match status" value="1"/>
</dbReference>
<evidence type="ECO:0000256" key="2">
    <source>
        <dbReference type="ARBA" id="ARBA00023015"/>
    </source>
</evidence>
<evidence type="ECO:0000259" key="5">
    <source>
        <dbReference type="PROSITE" id="PS50931"/>
    </source>
</evidence>
<evidence type="ECO:0000313" key="7">
    <source>
        <dbReference type="Proteomes" id="UP000318616"/>
    </source>
</evidence>
<dbReference type="InterPro" id="IPR000847">
    <property type="entry name" value="LysR_HTH_N"/>
</dbReference>
<dbReference type="InterPro" id="IPR058163">
    <property type="entry name" value="LysR-type_TF_proteobact-type"/>
</dbReference>
<dbReference type="PANTHER" id="PTHR30537">
    <property type="entry name" value="HTH-TYPE TRANSCRIPTIONAL REGULATOR"/>
    <property type="match status" value="1"/>
</dbReference>
<dbReference type="EMBL" id="SFAP01000260">
    <property type="protein sequence ID" value="TRV18435.1"/>
    <property type="molecule type" value="Genomic_DNA"/>
</dbReference>
<proteinExistence type="inferred from homology"/>
<dbReference type="Gene3D" id="1.10.10.10">
    <property type="entry name" value="Winged helix-like DNA-binding domain superfamily/Winged helix DNA-binding domain"/>
    <property type="match status" value="1"/>
</dbReference>
<comment type="caution">
    <text evidence="6">The sequence shown here is derived from an EMBL/GenBank/DDBJ whole genome shotgun (WGS) entry which is preliminary data.</text>
</comment>
<name>A0A552LDY9_9CHRO</name>
<evidence type="ECO:0000256" key="3">
    <source>
        <dbReference type="ARBA" id="ARBA00023125"/>
    </source>
</evidence>
<keyword evidence="4" id="KW-0804">Transcription</keyword>
<dbReference type="PROSITE" id="PS50931">
    <property type="entry name" value="HTH_LYSR"/>
    <property type="match status" value="1"/>
</dbReference>
<gene>
    <name evidence="6" type="ORF">EWV88_20765</name>
</gene>
<dbReference type="Gene3D" id="3.40.190.290">
    <property type="match status" value="1"/>
</dbReference>
<feature type="domain" description="HTH lysR-type" evidence="5">
    <location>
        <begin position="12"/>
        <end position="67"/>
    </location>
</feature>
<dbReference type="GO" id="GO:0003700">
    <property type="term" value="F:DNA-binding transcription factor activity"/>
    <property type="evidence" value="ECO:0007669"/>
    <property type="project" value="InterPro"/>
</dbReference>
<dbReference type="AlphaFoldDB" id="A0A552LDY9"/>
<dbReference type="Proteomes" id="UP000318616">
    <property type="component" value="Unassembled WGS sequence"/>
</dbReference>
<dbReference type="SUPFAM" id="SSF46785">
    <property type="entry name" value="Winged helix' DNA-binding domain"/>
    <property type="match status" value="1"/>
</dbReference>
<keyword evidence="2" id="KW-0805">Transcription regulation</keyword>
<dbReference type="InterPro" id="IPR036388">
    <property type="entry name" value="WH-like_DNA-bd_sf"/>
</dbReference>
<keyword evidence="3" id="KW-0238">DNA-binding</keyword>
<dbReference type="GO" id="GO:0006351">
    <property type="term" value="P:DNA-templated transcription"/>
    <property type="evidence" value="ECO:0007669"/>
    <property type="project" value="TreeGrafter"/>
</dbReference>
<dbReference type="InterPro" id="IPR005119">
    <property type="entry name" value="LysR_subst-bd"/>
</dbReference>
<evidence type="ECO:0000256" key="4">
    <source>
        <dbReference type="ARBA" id="ARBA00023163"/>
    </source>
</evidence>
<accession>A0A552LDY9</accession>
<protein>
    <submittedName>
        <fullName evidence="6">LysR family transcriptional regulator</fullName>
    </submittedName>
</protein>
<dbReference type="InterPro" id="IPR036390">
    <property type="entry name" value="WH_DNA-bd_sf"/>
</dbReference>
<reference evidence="6 7" key="1">
    <citation type="submission" date="2019-01" db="EMBL/GenBank/DDBJ databases">
        <title>Coherence of Microcystis species and biogeography revealed through population genomics.</title>
        <authorList>
            <person name="Perez-Carrascal O.M."/>
            <person name="Terrat Y."/>
            <person name="Giani A."/>
            <person name="Fortin N."/>
            <person name="Tromas N."/>
            <person name="Shapiro B.J."/>
        </authorList>
    </citation>
    <scope>NUCLEOTIDE SEQUENCE [LARGE SCALE GENOMIC DNA]</scope>
    <source>
        <strain evidence="6">Mw_MB_S_20031200_S109D</strain>
    </source>
</reference>
<dbReference type="Pfam" id="PF00126">
    <property type="entry name" value="HTH_1"/>
    <property type="match status" value="1"/>
</dbReference>